<keyword evidence="4" id="KW-0812">Transmembrane</keyword>
<sequence length="1110" mass="117447">MRRPRLGASGIVVAVAVAGLAAVIAFLAAEGRANADQWSSSFSFVLAYVCLAATVVGWVANRAESPASAAEVADSLRTTVRRQWCDEAQARDLQSPRPLRLRWHPTRRPVVAATRSARSRDAPSGELLQDDDDARPAAVALAETITARHSRQFVILGRKGGGKTTLAMLYVLAATESASPGHPVPVMLSVAGWDPDNPIEDWVESRIVEDYPAFGATRTRPTLRALIRDGGVTAVLDGLDEIPAALLPEALRKLDRAAGAGMRSLVTCRIGEFQAAVDEAGVLSHAEVVEIEPITVEDAAYFLTQREVAESQRWAPVLAEMRDRPGSAVATSLDTPLMVSLARQVFESPGSRPVELTDLGSAAEIQRRLLDRFLPSVYGGKRPAARAARHLSFLSHHLREVVRDPNLRWWELSRAVPSAVLTAGIVLVSTTTFFLLGVILAAVDRDGFSTFGERLTTWGGGGAAIGGVLGICAGLHAGRISRARRRPGLARSVAGDLGTMVFLLCLAGAAAGTLLMIDYYTSRPAAYVLSSQIRDVFDYWFGRPRGRLEFGLSVLVLVGVVTLTNGLGFGLGGAPRRAAPRGRTVLPSLVFGLGVGSLFGLIITVVYWSAGDQSLTAWPGVVSAAGFGIPVALGRWLNAPGETGRAPSPESVLVADRAALVVSAVVVAGSVQFVALPLLVLWAPIDITMAWLITSCCAVAVFVVVLLGSGASWVSYTAARLWLALRGRLPWRLFRFLAHARDAGVLRQAGPAFQIRHDLIRDHLADQWPVRARPAERRRSSGWARRHRRVVIAGIALVMATLFPAAVAFVEAHPPVPAAVYDAGGLSGDVTALAVGSDGGALAAAGIDYGATGVSWSLMRWEPGSRRGLLRGGTTAELIRDLRIDPTGVVASADIGGYVIYDERGRRRSPFSPRIDGVDFTADKIITGDEHGELQAWPVEDDGPPVALRHVGDVTDLSVSAEADVVATASGSGVRVWNLRTGSVRILAAAPQSIPSIDLSADGATLAVVDVDGDAAVWRLGEGGYQQIRSFPGEGYGSVVSPDGGLLATRPDDGGLRLRDTATGRVVAALPRTACVVSAVAFDRSGSRLATGCGREVKVWSVPDLIASQG</sequence>
<dbReference type="EMBL" id="JASCTH010000019">
    <property type="protein sequence ID" value="MDI6102299.1"/>
    <property type="molecule type" value="Genomic_DNA"/>
</dbReference>
<comment type="caution">
    <text evidence="5">The sequence shown here is derived from an EMBL/GenBank/DDBJ whole genome shotgun (WGS) entry which is preliminary data.</text>
</comment>
<dbReference type="InterPro" id="IPR050505">
    <property type="entry name" value="WDR55/POC1"/>
</dbReference>
<proteinExistence type="predicted"/>
<keyword evidence="4" id="KW-0472">Membrane</keyword>
<evidence type="ECO:0008006" key="7">
    <source>
        <dbReference type="Google" id="ProtNLM"/>
    </source>
</evidence>
<evidence type="ECO:0000313" key="6">
    <source>
        <dbReference type="Proteomes" id="UP001241758"/>
    </source>
</evidence>
<keyword evidence="6" id="KW-1185">Reference proteome</keyword>
<reference evidence="5 6" key="1">
    <citation type="submission" date="2023-05" db="EMBL/GenBank/DDBJ databases">
        <title>Actinoplanes sp. NEAU-A12 genome sequencing.</title>
        <authorList>
            <person name="Wang Z.-S."/>
        </authorList>
    </citation>
    <scope>NUCLEOTIDE SEQUENCE [LARGE SCALE GENOMIC DNA]</scope>
    <source>
        <strain evidence="5 6">NEAU-A12</strain>
    </source>
</reference>
<dbReference type="PANTHER" id="PTHR44019:SF8">
    <property type="entry name" value="POC1 CENTRIOLAR PROTEIN HOMOLOG"/>
    <property type="match status" value="1"/>
</dbReference>
<feature type="transmembrane region" description="Helical" evidence="4">
    <location>
        <begin position="658"/>
        <end position="683"/>
    </location>
</feature>
<feature type="transmembrane region" description="Helical" evidence="4">
    <location>
        <begin position="7"/>
        <end position="29"/>
    </location>
</feature>
<feature type="transmembrane region" description="Helical" evidence="4">
    <location>
        <begin position="689"/>
        <end position="716"/>
    </location>
</feature>
<dbReference type="Gene3D" id="2.130.10.10">
    <property type="entry name" value="YVTN repeat-like/Quinoprotein amine dehydrogenase"/>
    <property type="match status" value="2"/>
</dbReference>
<feature type="transmembrane region" description="Helical" evidence="4">
    <location>
        <begin position="550"/>
        <end position="573"/>
    </location>
</feature>
<dbReference type="Gene3D" id="3.40.50.300">
    <property type="entry name" value="P-loop containing nucleotide triphosphate hydrolases"/>
    <property type="match status" value="1"/>
</dbReference>
<gene>
    <name evidence="5" type="ORF">QLQ12_27140</name>
</gene>
<dbReference type="SMART" id="SM00320">
    <property type="entry name" value="WD40"/>
    <property type="match status" value="3"/>
</dbReference>
<feature type="transmembrane region" description="Helical" evidence="4">
    <location>
        <begin position="497"/>
        <end position="517"/>
    </location>
</feature>
<evidence type="ECO:0000256" key="4">
    <source>
        <dbReference type="SAM" id="Phobius"/>
    </source>
</evidence>
<accession>A0ABT6WRH4</accession>
<feature type="region of interest" description="Disordered" evidence="3">
    <location>
        <begin position="112"/>
        <end position="131"/>
    </location>
</feature>
<protein>
    <recommendedName>
        <fullName evidence="7">NACHT domain-containing protein</fullName>
    </recommendedName>
</protein>
<keyword evidence="1" id="KW-0853">WD repeat</keyword>
<feature type="transmembrane region" description="Helical" evidence="4">
    <location>
        <begin position="585"/>
        <end position="610"/>
    </location>
</feature>
<dbReference type="InterPro" id="IPR001680">
    <property type="entry name" value="WD40_rpt"/>
</dbReference>
<dbReference type="SUPFAM" id="SSF50998">
    <property type="entry name" value="Quinoprotein alcohol dehydrogenase-like"/>
    <property type="match status" value="1"/>
</dbReference>
<feature type="transmembrane region" description="Helical" evidence="4">
    <location>
        <begin position="418"/>
        <end position="443"/>
    </location>
</feature>
<dbReference type="Proteomes" id="UP001241758">
    <property type="component" value="Unassembled WGS sequence"/>
</dbReference>
<feature type="transmembrane region" description="Helical" evidence="4">
    <location>
        <begin position="41"/>
        <end position="60"/>
    </location>
</feature>
<keyword evidence="4" id="KW-1133">Transmembrane helix</keyword>
<dbReference type="InterPro" id="IPR011047">
    <property type="entry name" value="Quinoprotein_ADH-like_sf"/>
</dbReference>
<feature type="transmembrane region" description="Helical" evidence="4">
    <location>
        <begin position="616"/>
        <end position="637"/>
    </location>
</feature>
<dbReference type="RefSeq" id="WP_282763328.1">
    <property type="nucleotide sequence ID" value="NZ_JASCTH010000019.1"/>
</dbReference>
<name>A0ABT6WRH4_9ACTN</name>
<evidence type="ECO:0000256" key="2">
    <source>
        <dbReference type="ARBA" id="ARBA00022737"/>
    </source>
</evidence>
<organism evidence="5 6">
    <name type="scientific">Actinoplanes sandaracinus</name>
    <dbReference type="NCBI Taxonomy" id="3045177"/>
    <lineage>
        <taxon>Bacteria</taxon>
        <taxon>Bacillati</taxon>
        <taxon>Actinomycetota</taxon>
        <taxon>Actinomycetes</taxon>
        <taxon>Micromonosporales</taxon>
        <taxon>Micromonosporaceae</taxon>
        <taxon>Actinoplanes</taxon>
    </lineage>
</organism>
<feature type="transmembrane region" description="Helical" evidence="4">
    <location>
        <begin position="455"/>
        <end position="476"/>
    </location>
</feature>
<dbReference type="InterPro" id="IPR027417">
    <property type="entry name" value="P-loop_NTPase"/>
</dbReference>
<evidence type="ECO:0000313" key="5">
    <source>
        <dbReference type="EMBL" id="MDI6102299.1"/>
    </source>
</evidence>
<evidence type="ECO:0000256" key="3">
    <source>
        <dbReference type="SAM" id="MobiDB-lite"/>
    </source>
</evidence>
<keyword evidence="2" id="KW-0677">Repeat</keyword>
<feature type="transmembrane region" description="Helical" evidence="4">
    <location>
        <begin position="790"/>
        <end position="810"/>
    </location>
</feature>
<dbReference type="InterPro" id="IPR015943">
    <property type="entry name" value="WD40/YVTN_repeat-like_dom_sf"/>
</dbReference>
<dbReference type="PANTHER" id="PTHR44019">
    <property type="entry name" value="WD REPEAT-CONTAINING PROTEIN 55"/>
    <property type="match status" value="1"/>
</dbReference>
<dbReference type="Pfam" id="PF00400">
    <property type="entry name" value="WD40"/>
    <property type="match status" value="1"/>
</dbReference>
<evidence type="ECO:0000256" key="1">
    <source>
        <dbReference type="ARBA" id="ARBA00022574"/>
    </source>
</evidence>